<evidence type="ECO:0000259" key="1">
    <source>
        <dbReference type="Pfam" id="PF21806"/>
    </source>
</evidence>
<evidence type="ECO:0000313" key="3">
    <source>
        <dbReference type="Proteomes" id="UP000198873"/>
    </source>
</evidence>
<feature type="domain" description="DUF6879" evidence="1">
    <location>
        <begin position="6"/>
        <end position="168"/>
    </location>
</feature>
<sequence length="170" mass="19309">MAADLSFDELLNSAQHSAYHLEMRDGYMLDENYRAWASGGAFNGSDPRWSWWKNLISTTVSRGVEVHRARIISEPISRYIRYEHELTSPLNIAAGEEVRWLPRRQATGIALPGNDFWLIDGVRLLINHFSGDGDMTGKEIVTDPDTIKLCASAFATVWERATPHEEYQPD</sequence>
<evidence type="ECO:0000313" key="2">
    <source>
        <dbReference type="EMBL" id="SFT19644.1"/>
    </source>
</evidence>
<gene>
    <name evidence="2" type="ORF">SAMN05444716_111120</name>
</gene>
<dbReference type="Pfam" id="PF21806">
    <property type="entry name" value="DUF6879"/>
    <property type="match status" value="1"/>
</dbReference>
<organism evidence="2 3">
    <name type="scientific">Streptomyces harbinensis</name>
    <dbReference type="NCBI Taxonomy" id="1176198"/>
    <lineage>
        <taxon>Bacteria</taxon>
        <taxon>Bacillati</taxon>
        <taxon>Actinomycetota</taxon>
        <taxon>Actinomycetes</taxon>
        <taxon>Kitasatosporales</taxon>
        <taxon>Streptomycetaceae</taxon>
        <taxon>Streptomyces</taxon>
    </lineage>
</organism>
<keyword evidence="3" id="KW-1185">Reference proteome</keyword>
<dbReference type="AlphaFoldDB" id="A0A1I6W1X4"/>
<accession>A0A1I6W1X4</accession>
<reference evidence="3" key="1">
    <citation type="submission" date="2016-10" db="EMBL/GenBank/DDBJ databases">
        <authorList>
            <person name="Varghese N."/>
            <person name="Submissions S."/>
        </authorList>
    </citation>
    <scope>NUCLEOTIDE SEQUENCE [LARGE SCALE GENOMIC DNA]</scope>
    <source>
        <strain evidence="3">CGMCC 4.7047</strain>
    </source>
</reference>
<dbReference type="RefSeq" id="WP_019434355.1">
    <property type="nucleotide sequence ID" value="NZ_CP054938.1"/>
</dbReference>
<protein>
    <recommendedName>
        <fullName evidence="1">DUF6879 domain-containing protein</fullName>
    </recommendedName>
</protein>
<name>A0A1I6W1X4_9ACTN</name>
<dbReference type="EMBL" id="FPAB01000011">
    <property type="protein sequence ID" value="SFT19644.1"/>
    <property type="molecule type" value="Genomic_DNA"/>
</dbReference>
<proteinExistence type="predicted"/>
<dbReference type="STRING" id="1176198.SAMN05444716_111120"/>
<dbReference type="InterPro" id="IPR049244">
    <property type="entry name" value="DUF6879"/>
</dbReference>
<dbReference type="Proteomes" id="UP000198873">
    <property type="component" value="Unassembled WGS sequence"/>
</dbReference>